<feature type="non-terminal residue" evidence="2">
    <location>
        <position position="1"/>
    </location>
</feature>
<name>A0AAV2S5A4_MEGNR</name>
<proteinExistence type="predicted"/>
<dbReference type="AlphaFoldDB" id="A0AAV2S5A4"/>
<evidence type="ECO:0000313" key="2">
    <source>
        <dbReference type="EMBL" id="CAL4165976.1"/>
    </source>
</evidence>
<evidence type="ECO:0000256" key="1">
    <source>
        <dbReference type="SAM" id="Coils"/>
    </source>
</evidence>
<organism evidence="2 3">
    <name type="scientific">Meganyctiphanes norvegica</name>
    <name type="common">Northern krill</name>
    <name type="synonym">Thysanopoda norvegica</name>
    <dbReference type="NCBI Taxonomy" id="48144"/>
    <lineage>
        <taxon>Eukaryota</taxon>
        <taxon>Metazoa</taxon>
        <taxon>Ecdysozoa</taxon>
        <taxon>Arthropoda</taxon>
        <taxon>Crustacea</taxon>
        <taxon>Multicrustacea</taxon>
        <taxon>Malacostraca</taxon>
        <taxon>Eumalacostraca</taxon>
        <taxon>Eucarida</taxon>
        <taxon>Euphausiacea</taxon>
        <taxon>Euphausiidae</taxon>
        <taxon>Meganyctiphanes</taxon>
    </lineage>
</organism>
<comment type="caution">
    <text evidence="2">The sequence shown here is derived from an EMBL/GenBank/DDBJ whole genome shotgun (WGS) entry which is preliminary data.</text>
</comment>
<dbReference type="EMBL" id="CAXKWB010047821">
    <property type="protein sequence ID" value="CAL4165976.1"/>
    <property type="molecule type" value="Genomic_DNA"/>
</dbReference>
<gene>
    <name evidence="2" type="ORF">MNOR_LOCUS33336</name>
</gene>
<dbReference type="Proteomes" id="UP001497623">
    <property type="component" value="Unassembled WGS sequence"/>
</dbReference>
<reference evidence="2 3" key="1">
    <citation type="submission" date="2024-05" db="EMBL/GenBank/DDBJ databases">
        <authorList>
            <person name="Wallberg A."/>
        </authorList>
    </citation>
    <scope>NUCLEOTIDE SEQUENCE [LARGE SCALE GENOMIC DNA]</scope>
</reference>
<evidence type="ECO:0000313" key="3">
    <source>
        <dbReference type="Proteomes" id="UP001497623"/>
    </source>
</evidence>
<keyword evidence="1" id="KW-0175">Coiled coil</keyword>
<sequence>ARISCHTPCSICTVQIYSYNDASNIPCNWTVNSLLPLVKNTFQQNPANENNADSSIKKLIEIEMRNKIEKDIKGRVSKAVKENIDKQKVNLSRNLKVKIENEYKKKMRNLCRHELTNTKLKASAAMMKKEIENLKNVRKLDISEVRRLQEENKKQKAEVTNRIKETTTT</sequence>
<feature type="coiled-coil region" evidence="1">
    <location>
        <begin position="117"/>
        <end position="165"/>
    </location>
</feature>
<accession>A0AAV2S5A4</accession>
<keyword evidence="3" id="KW-1185">Reference proteome</keyword>
<protein>
    <submittedName>
        <fullName evidence="2">Uncharacterized protein</fullName>
    </submittedName>
</protein>